<dbReference type="InterPro" id="IPR050625">
    <property type="entry name" value="ParA/MinD_ATPase"/>
</dbReference>
<organism evidence="4 5">
    <name type="scientific">Methanothermus fervidus (strain ATCC 43054 / DSM 2088 / JCM 10308 / V24 S)</name>
    <dbReference type="NCBI Taxonomy" id="523846"/>
    <lineage>
        <taxon>Archaea</taxon>
        <taxon>Methanobacteriati</taxon>
        <taxon>Methanobacteriota</taxon>
        <taxon>Methanomada group</taxon>
        <taxon>Methanobacteria</taxon>
        <taxon>Methanobacteriales</taxon>
        <taxon>Methanothermaceae</taxon>
        <taxon>Methanothermus</taxon>
    </lineage>
</organism>
<dbReference type="Pfam" id="PF01656">
    <property type="entry name" value="CbiA"/>
    <property type="match status" value="1"/>
</dbReference>
<dbReference type="InterPro" id="IPR014433">
    <property type="entry name" value="CooC"/>
</dbReference>
<keyword evidence="5" id="KW-1185">Reference proteome</keyword>
<evidence type="ECO:0000313" key="5">
    <source>
        <dbReference type="Proteomes" id="UP000002315"/>
    </source>
</evidence>
<dbReference type="PIRSF" id="PIRSF005647">
    <property type="entry name" value="CooC"/>
    <property type="match status" value="1"/>
</dbReference>
<dbReference type="AlphaFoldDB" id="E3GYE2"/>
<dbReference type="GO" id="GO:0051782">
    <property type="term" value="P:negative regulation of cell division"/>
    <property type="evidence" value="ECO:0007669"/>
    <property type="project" value="TreeGrafter"/>
</dbReference>
<evidence type="ECO:0000313" key="4">
    <source>
        <dbReference type="EMBL" id="ADP77324.1"/>
    </source>
</evidence>
<dbReference type="Proteomes" id="UP000002315">
    <property type="component" value="Chromosome"/>
</dbReference>
<dbReference type="HOGENOM" id="CLU_082962_0_0_2"/>
<dbReference type="GO" id="GO:0016887">
    <property type="term" value="F:ATP hydrolysis activity"/>
    <property type="evidence" value="ECO:0007669"/>
    <property type="project" value="TreeGrafter"/>
</dbReference>
<dbReference type="GO" id="GO:0005829">
    <property type="term" value="C:cytosol"/>
    <property type="evidence" value="ECO:0007669"/>
    <property type="project" value="TreeGrafter"/>
</dbReference>
<gene>
    <name evidence="4" type="ordered locus">Mfer_0524</name>
</gene>
<dbReference type="STRING" id="523846.Mfer_0524"/>
<dbReference type="EMBL" id="CP002278">
    <property type="protein sequence ID" value="ADP77324.1"/>
    <property type="molecule type" value="Genomic_DNA"/>
</dbReference>
<dbReference type="SUPFAM" id="SSF52540">
    <property type="entry name" value="P-loop containing nucleoside triphosphate hydrolases"/>
    <property type="match status" value="1"/>
</dbReference>
<sequence>MIIAVSGKGGTGKTMVAAHLIRHLIKTGKDILAIDADPDSNLADALGVNYEKTLGDVREELKKETSTGKIPPGVDKWSILEYRTMEVLVETKNFDLLVMGRPEGSGCYCAVNTMLRKIIAELSSNYDYVVIDTEAGLEHLSRRTTQDVDIMLVVTDSSQRGIMTAKRIAELAKELEIKFKKLFLIINRAKEEYKDELIQKARKCGLEVIGIIPEDPLVEKYDMEGKPLIELPENAKSVKAVKKILNSILTIENEKRN</sequence>
<reference evidence="4 5" key="1">
    <citation type="journal article" date="2010" name="Stand. Genomic Sci.">
        <title>Complete genome sequence of Methanothermus fervidus type strain (V24S).</title>
        <authorList>
            <person name="Anderson I."/>
            <person name="Djao O.D."/>
            <person name="Misra M."/>
            <person name="Chertkov O."/>
            <person name="Nolan M."/>
            <person name="Lucas S."/>
            <person name="Lapidus A."/>
            <person name="Del Rio T.G."/>
            <person name="Tice H."/>
            <person name="Cheng J.F."/>
            <person name="Tapia R."/>
            <person name="Han C."/>
            <person name="Goodwin L."/>
            <person name="Pitluck S."/>
            <person name="Liolios K."/>
            <person name="Ivanova N."/>
            <person name="Mavromatis K."/>
            <person name="Mikhailova N."/>
            <person name="Pati A."/>
            <person name="Brambilla E."/>
            <person name="Chen A."/>
            <person name="Palaniappan K."/>
            <person name="Land M."/>
            <person name="Hauser L."/>
            <person name="Chang Y.J."/>
            <person name="Jeffries C.D."/>
            <person name="Sikorski J."/>
            <person name="Spring S."/>
            <person name="Rohde M."/>
            <person name="Eichinger K."/>
            <person name="Huber H."/>
            <person name="Wirth R."/>
            <person name="Goker M."/>
            <person name="Detter J.C."/>
            <person name="Woyke T."/>
            <person name="Bristow J."/>
            <person name="Eisen J.A."/>
            <person name="Markowitz V."/>
            <person name="Hugenholtz P."/>
            <person name="Klenk H.P."/>
            <person name="Kyrpides N.C."/>
        </authorList>
    </citation>
    <scope>NUCLEOTIDE SEQUENCE [LARGE SCALE GENOMIC DNA]</scope>
    <source>
        <strain evidence="5">ATCC 43054 / DSM 2088 / JCM 10308 / V24 S</strain>
    </source>
</reference>
<dbReference type="GO" id="GO:0009898">
    <property type="term" value="C:cytoplasmic side of plasma membrane"/>
    <property type="evidence" value="ECO:0007669"/>
    <property type="project" value="TreeGrafter"/>
</dbReference>
<keyword evidence="1" id="KW-0547">Nucleotide-binding</keyword>
<evidence type="ECO:0000259" key="3">
    <source>
        <dbReference type="Pfam" id="PF01656"/>
    </source>
</evidence>
<dbReference type="OrthoDB" id="31168at2157"/>
<dbReference type="FunFam" id="3.40.50.300:FF:001573">
    <property type="entry name" value="Carbon monoxide dehydrogenase accessory protein CooC"/>
    <property type="match status" value="1"/>
</dbReference>
<dbReference type="KEGG" id="mfv:Mfer_0524"/>
<accession>E3GYE2</accession>
<dbReference type="PANTHER" id="PTHR43384:SF7">
    <property type="entry name" value="CARBON-MONOXIDE DEHYDROGENASE ACCESSORY PROTEIN"/>
    <property type="match status" value="1"/>
</dbReference>
<dbReference type="PANTHER" id="PTHR43384">
    <property type="entry name" value="SEPTUM SITE-DETERMINING PROTEIN MIND HOMOLOG, CHLOROPLASTIC-RELATED"/>
    <property type="match status" value="1"/>
</dbReference>
<feature type="domain" description="CobQ/CobB/MinD/ParA nucleotide binding" evidence="3">
    <location>
        <begin position="2"/>
        <end position="228"/>
    </location>
</feature>
<name>E3GYE2_METFV</name>
<proteinExistence type="predicted"/>
<dbReference type="GO" id="GO:0005524">
    <property type="term" value="F:ATP binding"/>
    <property type="evidence" value="ECO:0007669"/>
    <property type="project" value="UniProtKB-KW"/>
</dbReference>
<keyword evidence="2" id="KW-0067">ATP-binding</keyword>
<dbReference type="Gene3D" id="3.40.50.300">
    <property type="entry name" value="P-loop containing nucleotide triphosphate hydrolases"/>
    <property type="match status" value="1"/>
</dbReference>
<evidence type="ECO:0000256" key="1">
    <source>
        <dbReference type="ARBA" id="ARBA00022741"/>
    </source>
</evidence>
<evidence type="ECO:0000256" key="2">
    <source>
        <dbReference type="ARBA" id="ARBA00022840"/>
    </source>
</evidence>
<protein>
    <submittedName>
        <fullName evidence="4">Cobyrinic acid ac-diamide synthase</fullName>
    </submittedName>
</protein>
<dbReference type="InterPro" id="IPR002586">
    <property type="entry name" value="CobQ/CobB/MinD/ParA_Nub-bd_dom"/>
</dbReference>
<dbReference type="InterPro" id="IPR027417">
    <property type="entry name" value="P-loop_NTPase"/>
</dbReference>